<dbReference type="EMBL" id="ML993601">
    <property type="protein sequence ID" value="KAF2165137.1"/>
    <property type="molecule type" value="Genomic_DNA"/>
</dbReference>
<name>A0A6A6CD54_ZASCE</name>
<dbReference type="GeneID" id="54560549"/>
<accession>A0A6A6CD54</accession>
<gene>
    <name evidence="2" type="ORF">M409DRAFT_24526</name>
</gene>
<feature type="region of interest" description="Disordered" evidence="1">
    <location>
        <begin position="37"/>
        <end position="66"/>
    </location>
</feature>
<dbReference type="RefSeq" id="XP_033666026.1">
    <property type="nucleotide sequence ID" value="XM_033807277.1"/>
</dbReference>
<reference evidence="2" key="1">
    <citation type="journal article" date="2020" name="Stud. Mycol.">
        <title>101 Dothideomycetes genomes: a test case for predicting lifestyles and emergence of pathogens.</title>
        <authorList>
            <person name="Haridas S."/>
            <person name="Albert R."/>
            <person name="Binder M."/>
            <person name="Bloem J."/>
            <person name="Labutti K."/>
            <person name="Salamov A."/>
            <person name="Andreopoulos B."/>
            <person name="Baker S."/>
            <person name="Barry K."/>
            <person name="Bills G."/>
            <person name="Bluhm B."/>
            <person name="Cannon C."/>
            <person name="Castanera R."/>
            <person name="Culley D."/>
            <person name="Daum C."/>
            <person name="Ezra D."/>
            <person name="Gonzalez J."/>
            <person name="Henrissat B."/>
            <person name="Kuo A."/>
            <person name="Liang C."/>
            <person name="Lipzen A."/>
            <person name="Lutzoni F."/>
            <person name="Magnuson J."/>
            <person name="Mondo S."/>
            <person name="Nolan M."/>
            <person name="Ohm R."/>
            <person name="Pangilinan J."/>
            <person name="Park H.-J."/>
            <person name="Ramirez L."/>
            <person name="Alfaro M."/>
            <person name="Sun H."/>
            <person name="Tritt A."/>
            <person name="Yoshinaga Y."/>
            <person name="Zwiers L.-H."/>
            <person name="Turgeon B."/>
            <person name="Goodwin S."/>
            <person name="Spatafora J."/>
            <person name="Crous P."/>
            <person name="Grigoriev I."/>
        </authorList>
    </citation>
    <scope>NUCLEOTIDE SEQUENCE</scope>
    <source>
        <strain evidence="2">ATCC 36951</strain>
    </source>
</reference>
<evidence type="ECO:0000313" key="2">
    <source>
        <dbReference type="EMBL" id="KAF2165137.1"/>
    </source>
</evidence>
<dbReference type="AlphaFoldDB" id="A0A6A6CD54"/>
<sequence>MASDQWRPRHHPDISRAAIDFTLSPHHTCPTAIELSLDADEDASPGPAKEACDGPEEASDSASIRCQSTNGPVTIHLGRPMACSMYTTWHISGLVTGSMVVLKRMMMFEAYWQCFGPVL</sequence>
<proteinExistence type="predicted"/>
<dbReference type="Proteomes" id="UP000799537">
    <property type="component" value="Unassembled WGS sequence"/>
</dbReference>
<evidence type="ECO:0000256" key="1">
    <source>
        <dbReference type="SAM" id="MobiDB-lite"/>
    </source>
</evidence>
<evidence type="ECO:0000313" key="3">
    <source>
        <dbReference type="Proteomes" id="UP000799537"/>
    </source>
</evidence>
<protein>
    <submittedName>
        <fullName evidence="2">Uncharacterized protein</fullName>
    </submittedName>
</protein>
<organism evidence="2 3">
    <name type="scientific">Zasmidium cellare ATCC 36951</name>
    <dbReference type="NCBI Taxonomy" id="1080233"/>
    <lineage>
        <taxon>Eukaryota</taxon>
        <taxon>Fungi</taxon>
        <taxon>Dikarya</taxon>
        <taxon>Ascomycota</taxon>
        <taxon>Pezizomycotina</taxon>
        <taxon>Dothideomycetes</taxon>
        <taxon>Dothideomycetidae</taxon>
        <taxon>Mycosphaerellales</taxon>
        <taxon>Mycosphaerellaceae</taxon>
        <taxon>Zasmidium</taxon>
    </lineage>
</organism>
<keyword evidence="3" id="KW-1185">Reference proteome</keyword>